<comment type="subcellular location">
    <subcellularLocation>
        <location evidence="1">Nucleus</location>
    </subcellularLocation>
</comment>
<organism evidence="8">
    <name type="scientific">Salvia splendens</name>
    <name type="common">Scarlet sage</name>
    <dbReference type="NCBI Taxonomy" id="180675"/>
    <lineage>
        <taxon>Eukaryota</taxon>
        <taxon>Viridiplantae</taxon>
        <taxon>Streptophyta</taxon>
        <taxon>Embryophyta</taxon>
        <taxon>Tracheophyta</taxon>
        <taxon>Spermatophyta</taxon>
        <taxon>Magnoliopsida</taxon>
        <taxon>eudicotyledons</taxon>
        <taxon>Gunneridae</taxon>
        <taxon>Pentapetalae</taxon>
        <taxon>asterids</taxon>
        <taxon>lamiids</taxon>
        <taxon>Lamiales</taxon>
        <taxon>Lamiaceae</taxon>
        <taxon>Nepetoideae</taxon>
        <taxon>Mentheae</taxon>
        <taxon>Salviinae</taxon>
        <taxon>Salvia</taxon>
        <taxon>Salvia subgen. Calosphace</taxon>
        <taxon>core Calosphace</taxon>
    </lineage>
</organism>
<accession>A0A8X8VVH2</accession>
<evidence type="ECO:0000313" key="9">
    <source>
        <dbReference type="Proteomes" id="UP000298416"/>
    </source>
</evidence>
<dbReference type="GO" id="GO:0003677">
    <property type="term" value="F:DNA binding"/>
    <property type="evidence" value="ECO:0007669"/>
    <property type="project" value="UniProtKB-KW"/>
</dbReference>
<protein>
    <recommendedName>
        <fullName evidence="7">NAC domain-containing protein</fullName>
    </recommendedName>
</protein>
<dbReference type="GO" id="GO:0006355">
    <property type="term" value="P:regulation of DNA-templated transcription"/>
    <property type="evidence" value="ECO:0007669"/>
    <property type="project" value="InterPro"/>
</dbReference>
<evidence type="ECO:0000256" key="3">
    <source>
        <dbReference type="ARBA" id="ARBA00023125"/>
    </source>
</evidence>
<dbReference type="InterPro" id="IPR003441">
    <property type="entry name" value="NAC-dom"/>
</dbReference>
<keyword evidence="6" id="KW-0472">Membrane</keyword>
<dbReference type="Pfam" id="PF02365">
    <property type="entry name" value="NAM"/>
    <property type="match status" value="1"/>
</dbReference>
<proteinExistence type="predicted"/>
<reference evidence="8" key="1">
    <citation type="submission" date="2018-01" db="EMBL/GenBank/DDBJ databases">
        <authorList>
            <person name="Mao J.F."/>
        </authorList>
    </citation>
    <scope>NUCLEOTIDE SEQUENCE</scope>
    <source>
        <strain evidence="8">Huo1</strain>
        <tissue evidence="8">Leaf</tissue>
    </source>
</reference>
<keyword evidence="9" id="KW-1185">Reference proteome</keyword>
<keyword evidence="6" id="KW-1133">Transmembrane helix</keyword>
<evidence type="ECO:0000256" key="6">
    <source>
        <dbReference type="SAM" id="Phobius"/>
    </source>
</evidence>
<keyword evidence="2" id="KW-0805">Transcription regulation</keyword>
<evidence type="ECO:0000256" key="2">
    <source>
        <dbReference type="ARBA" id="ARBA00023015"/>
    </source>
</evidence>
<comment type="caution">
    <text evidence="8">The sequence shown here is derived from an EMBL/GenBank/DDBJ whole genome shotgun (WGS) entry which is preliminary data.</text>
</comment>
<evidence type="ECO:0000313" key="8">
    <source>
        <dbReference type="EMBL" id="KAG6383178.1"/>
    </source>
</evidence>
<keyword evidence="6" id="KW-0812">Transmembrane</keyword>
<feature type="transmembrane region" description="Helical" evidence="6">
    <location>
        <begin position="564"/>
        <end position="585"/>
    </location>
</feature>
<sequence length="591" mass="65939">MELVASGNKPSRLPSLLGPGFRFHPTDEELVQYYLRRKSSGKGFRFDAITDVDVYKAEPWDLPYMSKMKNRDLEWYFFSFLDKKYGNGARANRATEKGYWKTTGKDRPIYHKRQIVGMKKTLVYHCGRAPKGQRSNWVMHEYRLAASESETAKVAKDSFVVCRIFKKSGSGPKNGEQYGAPFVEEEWDDDEFELVPQDEATNEIDFGDNTYMQELKQIIESDVPLKLTPVSSDGSHDCEAIETYNNLQIIESDVLLNMTPVSSDGSHDCEAVETFSGTQNPLESAGDSYCQPRICYDQNIPNWPASYDTEAIPVNHADLGECSKSGNSDSTTDDLSFLLDEPFLDSFEKFLNDDDGFIEANDLSKPHETNTGGFEMLAEYLDAGDDDSSLYFACDPFVIFGNEDLASNQTLLPQMNMGNGTEQAMLPSGPLIDNNNFNAVFSPEKQASTESQSDFQHPYIKQASRMLGDINAPPAYAAEFPSKDTMRRLNSVVRSPSSVHVSGSTIQVRNLTMGGKGTTDQSSGNHKDFNIVLSFGFSHADDGSSSLESSVHIVPGKSVAAISRGWLCFIFFWILIFSMMSFRFGNYAGIK</sequence>
<dbReference type="GO" id="GO:0005634">
    <property type="term" value="C:nucleus"/>
    <property type="evidence" value="ECO:0007669"/>
    <property type="project" value="UniProtKB-SubCell"/>
</dbReference>
<dbReference type="PROSITE" id="PS51005">
    <property type="entry name" value="NAC"/>
    <property type="match status" value="1"/>
</dbReference>
<dbReference type="Proteomes" id="UP000298416">
    <property type="component" value="Unassembled WGS sequence"/>
</dbReference>
<dbReference type="AlphaFoldDB" id="A0A8X8VVH2"/>
<evidence type="ECO:0000259" key="7">
    <source>
        <dbReference type="PROSITE" id="PS51005"/>
    </source>
</evidence>
<keyword evidence="3" id="KW-0238">DNA-binding</keyword>
<gene>
    <name evidence="8" type="ORF">SASPL_157076</name>
</gene>
<keyword evidence="5" id="KW-0539">Nucleus</keyword>
<evidence type="ECO:0000256" key="5">
    <source>
        <dbReference type="ARBA" id="ARBA00023242"/>
    </source>
</evidence>
<name>A0A8X8VVH2_SALSN</name>
<dbReference type="PANTHER" id="PTHR31744:SF210">
    <property type="entry name" value="NAC DOMAIN-CONTAINING PROTEIN 86-LIKE"/>
    <property type="match status" value="1"/>
</dbReference>
<evidence type="ECO:0000256" key="4">
    <source>
        <dbReference type="ARBA" id="ARBA00023163"/>
    </source>
</evidence>
<reference evidence="8" key="2">
    <citation type="submission" date="2020-08" db="EMBL/GenBank/DDBJ databases">
        <title>Plant Genome Project.</title>
        <authorList>
            <person name="Zhang R.-G."/>
        </authorList>
    </citation>
    <scope>NUCLEOTIDE SEQUENCE</scope>
    <source>
        <strain evidence="8">Huo1</strain>
        <tissue evidence="8">Leaf</tissue>
    </source>
</reference>
<dbReference type="FunFam" id="2.170.150.80:FF:000002">
    <property type="entry name" value="Nac domain-containing protein 86"/>
    <property type="match status" value="1"/>
</dbReference>
<evidence type="ECO:0000256" key="1">
    <source>
        <dbReference type="ARBA" id="ARBA00004123"/>
    </source>
</evidence>
<feature type="domain" description="NAC" evidence="7">
    <location>
        <begin position="17"/>
        <end position="167"/>
    </location>
</feature>
<dbReference type="EMBL" id="PNBA02000700">
    <property type="protein sequence ID" value="KAG6383178.1"/>
    <property type="molecule type" value="Genomic_DNA"/>
</dbReference>
<dbReference type="PANTHER" id="PTHR31744">
    <property type="entry name" value="PROTEIN CUP-SHAPED COTYLEDON 2-RELATED"/>
    <property type="match status" value="1"/>
</dbReference>
<keyword evidence="4" id="KW-0804">Transcription</keyword>